<sequence length="304" mass="31510">MVNMSNVPGVPNVPGPRNDGGEGSRGETQEAVHGGVRPTVAVIAAVVLTMTALAGVAMASAGVFGDHRAAAEAGQASSGSASQHREKANIVPEQSGKSPAKSTAKSTATTKSQSSSSDTTQSGSSRSGNGTTAQSAPAPTTTASDVRTRASQLSHTMTAITEAPVAGTEGSTYDLLANNGKSDSEPYASTETELTNRLKVDTQYPDGRSSSQCARELNALNIAYANWEASYYKTLNDTINATADDAAQSAARLGSSNPGYCPGLDPILDQRPEKGVTRQAFESQTAWYDRLMDQWQSCEAQAAQ</sequence>
<feature type="compositionally biased region" description="Low complexity" evidence="1">
    <location>
        <begin position="95"/>
        <end position="144"/>
    </location>
</feature>
<gene>
    <name evidence="3" type="ORF">DF200_05550</name>
</gene>
<keyword evidence="2" id="KW-0472">Membrane</keyword>
<accession>A0A2U2MSI5</accession>
<feature type="compositionally biased region" description="Polar residues" evidence="1">
    <location>
        <begin position="149"/>
        <end position="159"/>
    </location>
</feature>
<keyword evidence="2" id="KW-0812">Transmembrane</keyword>
<feature type="compositionally biased region" description="Basic and acidic residues" evidence="1">
    <location>
        <begin position="19"/>
        <end position="30"/>
    </location>
</feature>
<feature type="region of interest" description="Disordered" evidence="1">
    <location>
        <begin position="1"/>
        <end position="33"/>
    </location>
</feature>
<evidence type="ECO:0000256" key="2">
    <source>
        <dbReference type="SAM" id="Phobius"/>
    </source>
</evidence>
<keyword evidence="2" id="KW-1133">Transmembrane helix</keyword>
<feature type="compositionally biased region" description="Low complexity" evidence="1">
    <location>
        <begin position="1"/>
        <end position="17"/>
    </location>
</feature>
<feature type="region of interest" description="Disordered" evidence="1">
    <location>
        <begin position="74"/>
        <end position="196"/>
    </location>
</feature>
<organism evidence="3 4">
    <name type="scientific">Bifidobacterium catulorum</name>
    <dbReference type="NCBI Taxonomy" id="1630173"/>
    <lineage>
        <taxon>Bacteria</taxon>
        <taxon>Bacillati</taxon>
        <taxon>Actinomycetota</taxon>
        <taxon>Actinomycetes</taxon>
        <taxon>Bifidobacteriales</taxon>
        <taxon>Bifidobacteriaceae</taxon>
        <taxon>Bifidobacterium</taxon>
    </lineage>
</organism>
<reference evidence="3 4" key="1">
    <citation type="journal article" date="2018" name="Int. J. Syst. Evol. Microbiol.">
        <title>Bifidobacterium catulorum sp. nov., a novel taxon from the faeces of the baby common marmoset (Callithrix jacchus).</title>
        <authorList>
            <person name="Modesto M."/>
            <person name="Michelini S."/>
            <person name="Oki K."/>
            <person name="Biavati B."/>
            <person name="Watanabe K."/>
            <person name="Mattarelli P."/>
        </authorList>
    </citation>
    <scope>NUCLEOTIDE SEQUENCE [LARGE SCALE GENOMIC DNA]</scope>
    <source>
        <strain evidence="3 4">MRM 8.19</strain>
    </source>
</reference>
<dbReference type="AlphaFoldDB" id="A0A2U2MSI5"/>
<name>A0A2U2MSI5_9BIFI</name>
<evidence type="ECO:0000313" key="4">
    <source>
        <dbReference type="Proteomes" id="UP000245753"/>
    </source>
</evidence>
<dbReference type="Proteomes" id="UP000245753">
    <property type="component" value="Unassembled WGS sequence"/>
</dbReference>
<dbReference type="EMBL" id="QFFN01000012">
    <property type="protein sequence ID" value="PWG59793.1"/>
    <property type="molecule type" value="Genomic_DNA"/>
</dbReference>
<evidence type="ECO:0000256" key="1">
    <source>
        <dbReference type="SAM" id="MobiDB-lite"/>
    </source>
</evidence>
<feature type="transmembrane region" description="Helical" evidence="2">
    <location>
        <begin position="40"/>
        <end position="64"/>
    </location>
</feature>
<comment type="caution">
    <text evidence="3">The sequence shown here is derived from an EMBL/GenBank/DDBJ whole genome shotgun (WGS) entry which is preliminary data.</text>
</comment>
<keyword evidence="4" id="KW-1185">Reference proteome</keyword>
<protein>
    <submittedName>
        <fullName evidence="3">Uncharacterized protein</fullName>
    </submittedName>
</protein>
<evidence type="ECO:0000313" key="3">
    <source>
        <dbReference type="EMBL" id="PWG59793.1"/>
    </source>
</evidence>
<proteinExistence type="predicted"/>